<dbReference type="Pfam" id="PF21530">
    <property type="entry name" value="Pif1_2B_dom"/>
    <property type="match status" value="1"/>
</dbReference>
<organism evidence="2 3">
    <name type="scientific">Lithospermum erythrorhizon</name>
    <name type="common">Purple gromwell</name>
    <name type="synonym">Lithospermum officinale var. erythrorhizon</name>
    <dbReference type="NCBI Taxonomy" id="34254"/>
    <lineage>
        <taxon>Eukaryota</taxon>
        <taxon>Viridiplantae</taxon>
        <taxon>Streptophyta</taxon>
        <taxon>Embryophyta</taxon>
        <taxon>Tracheophyta</taxon>
        <taxon>Spermatophyta</taxon>
        <taxon>Magnoliopsida</taxon>
        <taxon>eudicotyledons</taxon>
        <taxon>Gunneridae</taxon>
        <taxon>Pentapetalae</taxon>
        <taxon>asterids</taxon>
        <taxon>lamiids</taxon>
        <taxon>Boraginales</taxon>
        <taxon>Boraginaceae</taxon>
        <taxon>Boraginoideae</taxon>
        <taxon>Lithospermeae</taxon>
        <taxon>Lithospermum</taxon>
    </lineage>
</organism>
<dbReference type="AlphaFoldDB" id="A0AAV3PJA8"/>
<gene>
    <name evidence="2" type="ORF">LIER_37090</name>
</gene>
<accession>A0AAV3PJA8</accession>
<reference evidence="2 3" key="1">
    <citation type="submission" date="2024-01" db="EMBL/GenBank/DDBJ databases">
        <title>The complete chloroplast genome sequence of Lithospermum erythrorhizon: insights into the phylogenetic relationship among Boraginaceae species and the maternal lineages of purple gromwells.</title>
        <authorList>
            <person name="Okada T."/>
            <person name="Watanabe K."/>
        </authorList>
    </citation>
    <scope>NUCLEOTIDE SEQUENCE [LARGE SCALE GENOMIC DNA]</scope>
</reference>
<dbReference type="PANTHER" id="PTHR10492:SF92">
    <property type="entry name" value="ATP-DEPENDENT DNA HELICASE"/>
    <property type="match status" value="1"/>
</dbReference>
<dbReference type="InterPro" id="IPR027417">
    <property type="entry name" value="P-loop_NTPase"/>
</dbReference>
<feature type="domain" description="DNA helicase Pif1-like 2B" evidence="1">
    <location>
        <begin position="49"/>
        <end position="92"/>
    </location>
</feature>
<evidence type="ECO:0000313" key="3">
    <source>
        <dbReference type="Proteomes" id="UP001454036"/>
    </source>
</evidence>
<evidence type="ECO:0000313" key="2">
    <source>
        <dbReference type="EMBL" id="GAA0150258.1"/>
    </source>
</evidence>
<keyword evidence="3" id="KW-1185">Reference proteome</keyword>
<dbReference type="SUPFAM" id="SSF52540">
    <property type="entry name" value="P-loop containing nucleoside triphosphate hydrolases"/>
    <property type="match status" value="1"/>
</dbReference>
<dbReference type="Proteomes" id="UP001454036">
    <property type="component" value="Unassembled WGS sequence"/>
</dbReference>
<dbReference type="EMBL" id="BAABME010017483">
    <property type="protein sequence ID" value="GAA0150258.1"/>
    <property type="molecule type" value="Genomic_DNA"/>
</dbReference>
<comment type="caution">
    <text evidence="2">The sequence shown here is derived from an EMBL/GenBank/DDBJ whole genome shotgun (WGS) entry which is preliminary data.</text>
</comment>
<dbReference type="InterPro" id="IPR049163">
    <property type="entry name" value="Pif1-like_2B_dom"/>
</dbReference>
<name>A0AAV3PJA8_LITER</name>
<evidence type="ECO:0000259" key="1">
    <source>
        <dbReference type="Pfam" id="PF21530"/>
    </source>
</evidence>
<proteinExistence type="predicted"/>
<protein>
    <recommendedName>
        <fullName evidence="1">DNA helicase Pif1-like 2B domain-containing protein</fullName>
    </recommendedName>
</protein>
<dbReference type="PANTHER" id="PTHR10492">
    <property type="match status" value="1"/>
</dbReference>
<sequence>MVQQAILCPKNEIVDDINSKLIQRIQRNEVVYISNDRAKNVMYQGDYVDYLNSLEPRGLLQHKLVLKVNCPVILLRNINPVEVLCNGTRLIFKHLTPNLVGQTLDYVGVYLRQPVFTHGQLYVALSRAKTEENVKILIIPSTFNDPGTEYTRNVVYTEILAKASLT</sequence>